<sequence>MKRLMRLFAPLVLLAVAVLVAACEPTTPRTGAKTPELDAALLDKEIAVIADSVQPAELEVAVQNLEGGEMWAWNGQKAFPLQSVFKMVLGAAVLAEVDAGRLALDDQITLTEADISPPYSPVADAWPETETYTVRELLEKAVGDSDNTAADVLMKRIGGPGAVTAWLRAKRIKEFRVDRYERELQPESQGLGSFRIAWKSWPAWVAARDEIPEAARRKAQQDYLADPRDTATASGVLNFLRQLSAGELLKPASTQLLLKIMTDSPTGEERLKAGLPPGATIAHKSATAATDLGLTLATNDVGVVTLKDGRRYAVVVFLAASSQDDPTRDAAIAEAMRVIVKAAG</sequence>
<organism evidence="9 10">
    <name type="scientific">Caulobacter mirabilis</name>
    <dbReference type="NCBI Taxonomy" id="69666"/>
    <lineage>
        <taxon>Bacteria</taxon>
        <taxon>Pseudomonadati</taxon>
        <taxon>Pseudomonadota</taxon>
        <taxon>Alphaproteobacteria</taxon>
        <taxon>Caulobacterales</taxon>
        <taxon>Caulobacteraceae</taxon>
        <taxon>Caulobacter</taxon>
    </lineage>
</organism>
<dbReference type="Proteomes" id="UP000228945">
    <property type="component" value="Chromosome"/>
</dbReference>
<dbReference type="AlphaFoldDB" id="A0A2D2AVK1"/>
<dbReference type="InterPro" id="IPR045155">
    <property type="entry name" value="Beta-lactam_cat"/>
</dbReference>
<dbReference type="EMBL" id="CP024201">
    <property type="protein sequence ID" value="ATQ42016.1"/>
    <property type="molecule type" value="Genomic_DNA"/>
</dbReference>
<evidence type="ECO:0000256" key="4">
    <source>
        <dbReference type="ARBA" id="ARBA00022801"/>
    </source>
</evidence>
<evidence type="ECO:0000256" key="7">
    <source>
        <dbReference type="SAM" id="SignalP"/>
    </source>
</evidence>
<proteinExistence type="inferred from homology"/>
<dbReference type="GO" id="GO:0046677">
    <property type="term" value="P:response to antibiotic"/>
    <property type="evidence" value="ECO:0007669"/>
    <property type="project" value="UniProtKB-UniRule"/>
</dbReference>
<dbReference type="Gene3D" id="3.40.710.10">
    <property type="entry name" value="DD-peptidase/beta-lactamase superfamily"/>
    <property type="match status" value="1"/>
</dbReference>
<feature type="domain" description="Beta-lactamase class A catalytic" evidence="8">
    <location>
        <begin position="60"/>
        <end position="317"/>
    </location>
</feature>
<dbReference type="PANTHER" id="PTHR35333:SF3">
    <property type="entry name" value="BETA-LACTAMASE-TYPE TRANSPEPTIDASE FOLD CONTAINING PROTEIN"/>
    <property type="match status" value="1"/>
</dbReference>
<dbReference type="InterPro" id="IPR023650">
    <property type="entry name" value="Beta-lactam_class-A_AS"/>
</dbReference>
<dbReference type="KEGG" id="cmb:CSW64_06105"/>
<comment type="similarity">
    <text evidence="2 6">Belongs to the class-A beta-lactamase family.</text>
</comment>
<dbReference type="GO" id="GO:0030655">
    <property type="term" value="P:beta-lactam antibiotic catabolic process"/>
    <property type="evidence" value="ECO:0007669"/>
    <property type="project" value="InterPro"/>
</dbReference>
<evidence type="ECO:0000259" key="8">
    <source>
        <dbReference type="Pfam" id="PF13354"/>
    </source>
</evidence>
<evidence type="ECO:0000256" key="2">
    <source>
        <dbReference type="ARBA" id="ARBA00009009"/>
    </source>
</evidence>
<dbReference type="PROSITE" id="PS00146">
    <property type="entry name" value="BETA_LACTAMASE_A"/>
    <property type="match status" value="1"/>
</dbReference>
<evidence type="ECO:0000313" key="9">
    <source>
        <dbReference type="EMBL" id="ATQ42016.1"/>
    </source>
</evidence>
<evidence type="ECO:0000256" key="1">
    <source>
        <dbReference type="ARBA" id="ARBA00001526"/>
    </source>
</evidence>
<name>A0A2D2AVK1_9CAUL</name>
<dbReference type="PROSITE" id="PS51257">
    <property type="entry name" value="PROKAR_LIPOPROTEIN"/>
    <property type="match status" value="1"/>
</dbReference>
<keyword evidence="5 6" id="KW-0046">Antibiotic resistance</keyword>
<keyword evidence="10" id="KW-1185">Reference proteome</keyword>
<evidence type="ECO:0000313" key="10">
    <source>
        <dbReference type="Proteomes" id="UP000228945"/>
    </source>
</evidence>
<dbReference type="InterPro" id="IPR012338">
    <property type="entry name" value="Beta-lactam/transpept-like"/>
</dbReference>
<dbReference type="InterPro" id="IPR000871">
    <property type="entry name" value="Beta-lactam_class-A"/>
</dbReference>
<accession>A0A2D2AVK1</accession>
<dbReference type="OrthoDB" id="9784149at2"/>
<dbReference type="EC" id="3.5.2.6" evidence="3 6"/>
<gene>
    <name evidence="9" type="ORF">CSW64_06105</name>
</gene>
<keyword evidence="4 6" id="KW-0378">Hydrolase</keyword>
<dbReference type="PRINTS" id="PR00118">
    <property type="entry name" value="BLACTAMASEA"/>
</dbReference>
<reference evidence="9 10" key="1">
    <citation type="submission" date="2017-10" db="EMBL/GenBank/DDBJ databases">
        <title>Genome sequence of Caulobacter mirabilis FWC38.</title>
        <authorList>
            <person name="Fiebig A."/>
            <person name="Crosson S."/>
        </authorList>
    </citation>
    <scope>NUCLEOTIDE SEQUENCE [LARGE SCALE GENOMIC DNA]</scope>
    <source>
        <strain evidence="9 10">FWC 38</strain>
    </source>
</reference>
<evidence type="ECO:0000256" key="5">
    <source>
        <dbReference type="ARBA" id="ARBA00023251"/>
    </source>
</evidence>
<dbReference type="PANTHER" id="PTHR35333">
    <property type="entry name" value="BETA-LACTAMASE"/>
    <property type="match status" value="1"/>
</dbReference>
<dbReference type="SUPFAM" id="SSF56601">
    <property type="entry name" value="beta-lactamase/transpeptidase-like"/>
    <property type="match status" value="1"/>
</dbReference>
<feature type="chain" id="PRO_5013964784" description="Beta-lactamase" evidence="7">
    <location>
        <begin position="22"/>
        <end position="344"/>
    </location>
</feature>
<dbReference type="NCBIfam" id="NF033103">
    <property type="entry name" value="bla_class_A"/>
    <property type="match status" value="1"/>
</dbReference>
<protein>
    <recommendedName>
        <fullName evidence="3 6">Beta-lactamase</fullName>
        <ecNumber evidence="3 6">3.5.2.6</ecNumber>
    </recommendedName>
</protein>
<comment type="catalytic activity">
    <reaction evidence="1 6">
        <text>a beta-lactam + H2O = a substituted beta-amino acid</text>
        <dbReference type="Rhea" id="RHEA:20401"/>
        <dbReference type="ChEBI" id="CHEBI:15377"/>
        <dbReference type="ChEBI" id="CHEBI:35627"/>
        <dbReference type="ChEBI" id="CHEBI:140347"/>
        <dbReference type="EC" id="3.5.2.6"/>
    </reaction>
</comment>
<dbReference type="GO" id="GO:0008800">
    <property type="term" value="F:beta-lactamase activity"/>
    <property type="evidence" value="ECO:0007669"/>
    <property type="project" value="UniProtKB-UniRule"/>
</dbReference>
<feature type="signal peptide" evidence="7">
    <location>
        <begin position="1"/>
        <end position="21"/>
    </location>
</feature>
<evidence type="ECO:0000256" key="3">
    <source>
        <dbReference type="ARBA" id="ARBA00012865"/>
    </source>
</evidence>
<dbReference type="Pfam" id="PF13354">
    <property type="entry name" value="Beta-lactamase2"/>
    <property type="match status" value="1"/>
</dbReference>
<keyword evidence="7" id="KW-0732">Signal</keyword>
<evidence type="ECO:0000256" key="6">
    <source>
        <dbReference type="RuleBase" id="RU361140"/>
    </source>
</evidence>